<reference evidence="1 2" key="1">
    <citation type="submission" date="2023-07" db="EMBL/GenBank/DDBJ databases">
        <title>Genomic Encyclopedia of Type Strains, Phase IV (KMG-IV): sequencing the most valuable type-strain genomes for metagenomic binning, comparative biology and taxonomic classification.</title>
        <authorList>
            <person name="Goeker M."/>
        </authorList>
    </citation>
    <scope>NUCLEOTIDE SEQUENCE [LARGE SCALE GENOMIC DNA]</scope>
    <source>
        <strain evidence="1 2">DSM 14914</strain>
    </source>
</reference>
<evidence type="ECO:0000313" key="2">
    <source>
        <dbReference type="Proteomes" id="UP001242811"/>
    </source>
</evidence>
<accession>A0ABU0KXI4</accession>
<evidence type="ECO:0000313" key="1">
    <source>
        <dbReference type="EMBL" id="MDQ0494149.1"/>
    </source>
</evidence>
<protein>
    <submittedName>
        <fullName evidence="1">Uncharacterized protein</fullName>
    </submittedName>
</protein>
<organism evidence="1 2">
    <name type="scientific">Paenibacillus brasilensis</name>
    <dbReference type="NCBI Taxonomy" id="128574"/>
    <lineage>
        <taxon>Bacteria</taxon>
        <taxon>Bacillati</taxon>
        <taxon>Bacillota</taxon>
        <taxon>Bacilli</taxon>
        <taxon>Bacillales</taxon>
        <taxon>Paenibacillaceae</taxon>
        <taxon>Paenibacillus</taxon>
    </lineage>
</organism>
<proteinExistence type="predicted"/>
<keyword evidence="2" id="KW-1185">Reference proteome</keyword>
<name>A0ABU0KXI4_9BACL</name>
<comment type="caution">
    <text evidence="1">The sequence shown here is derived from an EMBL/GenBank/DDBJ whole genome shotgun (WGS) entry which is preliminary data.</text>
</comment>
<sequence length="48" mass="5241">MNREQFLISETKNYQETGNPATVSQFVNLHPDSSHSVGDMGFVGLSIG</sequence>
<gene>
    <name evidence="1" type="ORF">QOZ95_002312</name>
</gene>
<dbReference type="Proteomes" id="UP001242811">
    <property type="component" value="Unassembled WGS sequence"/>
</dbReference>
<dbReference type="EMBL" id="JAUSWA010000011">
    <property type="protein sequence ID" value="MDQ0494149.1"/>
    <property type="molecule type" value="Genomic_DNA"/>
</dbReference>